<dbReference type="EMBL" id="JARKHS020012703">
    <property type="protein sequence ID" value="KAK8776648.1"/>
    <property type="molecule type" value="Genomic_DNA"/>
</dbReference>
<dbReference type="Proteomes" id="UP001321473">
    <property type="component" value="Unassembled WGS sequence"/>
</dbReference>
<gene>
    <name evidence="1" type="ORF">V5799_030007</name>
</gene>
<protein>
    <submittedName>
        <fullName evidence="1">Uncharacterized protein</fullName>
    </submittedName>
</protein>
<evidence type="ECO:0000313" key="2">
    <source>
        <dbReference type="Proteomes" id="UP001321473"/>
    </source>
</evidence>
<keyword evidence="2" id="KW-1185">Reference proteome</keyword>
<organism evidence="1 2">
    <name type="scientific">Amblyomma americanum</name>
    <name type="common">Lone star tick</name>
    <dbReference type="NCBI Taxonomy" id="6943"/>
    <lineage>
        <taxon>Eukaryota</taxon>
        <taxon>Metazoa</taxon>
        <taxon>Ecdysozoa</taxon>
        <taxon>Arthropoda</taxon>
        <taxon>Chelicerata</taxon>
        <taxon>Arachnida</taxon>
        <taxon>Acari</taxon>
        <taxon>Parasitiformes</taxon>
        <taxon>Ixodida</taxon>
        <taxon>Ixodoidea</taxon>
        <taxon>Ixodidae</taxon>
        <taxon>Amblyomminae</taxon>
        <taxon>Amblyomma</taxon>
    </lineage>
</organism>
<proteinExistence type="predicted"/>
<comment type="caution">
    <text evidence="1">The sequence shown here is derived from an EMBL/GenBank/DDBJ whole genome shotgun (WGS) entry which is preliminary data.</text>
</comment>
<name>A0AAQ4EQ11_AMBAM</name>
<evidence type="ECO:0000313" key="1">
    <source>
        <dbReference type="EMBL" id="KAK8776648.1"/>
    </source>
</evidence>
<dbReference type="AlphaFoldDB" id="A0AAQ4EQ11"/>
<sequence>MAPCTKNTSVKYFGAYTEVCNNPDFLDHLKYDDQNEAMWTFDQGRSMFIYDNELALCRKLCMVKANHTSLRYGIAVFDLDYEDSSNQCSKQNKFPGGFSRLQTLRKVLDYFKGFTSAQQKEGCFHLVPSQ</sequence>
<accession>A0AAQ4EQ11</accession>
<reference evidence="1 2" key="1">
    <citation type="journal article" date="2023" name="Arcadia Sci">
        <title>De novo assembly of a long-read Amblyomma americanum tick genome.</title>
        <authorList>
            <person name="Chou S."/>
            <person name="Poskanzer K.E."/>
            <person name="Rollins M."/>
            <person name="Thuy-Boun P.S."/>
        </authorList>
    </citation>
    <scope>NUCLEOTIDE SEQUENCE [LARGE SCALE GENOMIC DNA]</scope>
    <source>
        <strain evidence="1">F_SG_1</strain>
        <tissue evidence="1">Salivary glands</tissue>
    </source>
</reference>